<dbReference type="KEGG" id="ssin:G7078_02755"/>
<evidence type="ECO:0000256" key="5">
    <source>
        <dbReference type="ARBA" id="ARBA00023002"/>
    </source>
</evidence>
<feature type="domain" description="FAD dependent oxidoreductase" evidence="9">
    <location>
        <begin position="55"/>
        <end position="111"/>
    </location>
</feature>
<accession>A0A6G7ZLL4</accession>
<dbReference type="InterPro" id="IPR023209">
    <property type="entry name" value="DAO"/>
</dbReference>
<evidence type="ECO:0000256" key="2">
    <source>
        <dbReference type="ARBA" id="ARBA00006730"/>
    </source>
</evidence>
<keyword evidence="3" id="KW-0285">Flavoprotein</keyword>
<dbReference type="PANTHER" id="PTHR11530">
    <property type="entry name" value="D-AMINO ACID OXIDASE"/>
    <property type="match status" value="1"/>
</dbReference>
<dbReference type="GO" id="GO:0005737">
    <property type="term" value="C:cytoplasm"/>
    <property type="evidence" value="ECO:0007669"/>
    <property type="project" value="TreeGrafter"/>
</dbReference>
<evidence type="ECO:0000259" key="9">
    <source>
        <dbReference type="Pfam" id="PF01266"/>
    </source>
</evidence>
<sequence>MRLHQRPADGGDGLNRPLTLDRRLFLAGGSAALLSACATTPRLATGCSPLPPVKLDPANVIRTWAGLRPYRASGFVVRRDPLGDKALVHNYGHGGAGITLSWGTSTLAAALGLAGHTGPVAVIGAGVMGLTTARLVQEAGFPVTIYTAETPPKTTSNLAGGQWGPTGHYRESAVTPEWRAQYKAALAISWDRFQKMDPVRFGIRSLPTYTEADRVAPPGLAPYYRGSRLLAPHEHPFAMDAVAVYRTMYVEVPRYLAELEADYLRSGGKLHVRRFGTPADIAALPEALVFNCTGLGARALFGDEELGPVRGQIVELAPQSEVQYAYTLPNGYMFPRGDGIVLGGTFERDVWDARPEPATIAGILQAHRRLFAALRCAA</sequence>
<evidence type="ECO:0000256" key="1">
    <source>
        <dbReference type="ARBA" id="ARBA00001974"/>
    </source>
</evidence>
<comment type="catalytic activity">
    <reaction evidence="8">
        <text>a D-alpha-amino acid + O2 + H2O = a 2-oxocarboxylate + H2O2 + NH4(+)</text>
        <dbReference type="Rhea" id="RHEA:21816"/>
        <dbReference type="ChEBI" id="CHEBI:15377"/>
        <dbReference type="ChEBI" id="CHEBI:15379"/>
        <dbReference type="ChEBI" id="CHEBI:16240"/>
        <dbReference type="ChEBI" id="CHEBI:28938"/>
        <dbReference type="ChEBI" id="CHEBI:35179"/>
        <dbReference type="ChEBI" id="CHEBI:59871"/>
        <dbReference type="EC" id="1.4.3.3"/>
    </reaction>
    <physiologicalReaction direction="left-to-right" evidence="8">
        <dbReference type="Rhea" id="RHEA:21817"/>
    </physiologicalReaction>
</comment>
<dbReference type="RefSeq" id="WP_166092747.1">
    <property type="nucleotide sequence ID" value="NZ_CP049871.1"/>
</dbReference>
<protein>
    <recommendedName>
        <fullName evidence="7">D-amino-acid oxidase</fullName>
        <ecNumber evidence="6">1.4.3.3</ecNumber>
    </recommendedName>
</protein>
<name>A0A6G7ZLL4_9SPHN</name>
<evidence type="ECO:0000256" key="4">
    <source>
        <dbReference type="ARBA" id="ARBA00022827"/>
    </source>
</evidence>
<proteinExistence type="inferred from homology"/>
<dbReference type="InterPro" id="IPR006076">
    <property type="entry name" value="FAD-dep_OxRdtase"/>
</dbReference>
<evidence type="ECO:0000313" key="11">
    <source>
        <dbReference type="Proteomes" id="UP000502502"/>
    </source>
</evidence>
<gene>
    <name evidence="10" type="ORF">G7078_02755</name>
</gene>
<evidence type="ECO:0000256" key="8">
    <source>
        <dbReference type="ARBA" id="ARBA00049547"/>
    </source>
</evidence>
<dbReference type="SUPFAM" id="SSF51971">
    <property type="entry name" value="Nucleotide-binding domain"/>
    <property type="match status" value="1"/>
</dbReference>
<keyword evidence="11" id="KW-1185">Reference proteome</keyword>
<dbReference type="EC" id="1.4.3.3" evidence="6"/>
<dbReference type="Gene3D" id="3.40.50.720">
    <property type="entry name" value="NAD(P)-binding Rossmann-like Domain"/>
    <property type="match status" value="2"/>
</dbReference>
<dbReference type="Proteomes" id="UP000502502">
    <property type="component" value="Chromosome"/>
</dbReference>
<feature type="domain" description="FAD dependent oxidoreductase" evidence="9">
    <location>
        <begin position="120"/>
        <end position="374"/>
    </location>
</feature>
<evidence type="ECO:0000313" key="10">
    <source>
        <dbReference type="EMBL" id="QIL01809.1"/>
    </source>
</evidence>
<evidence type="ECO:0000256" key="7">
    <source>
        <dbReference type="ARBA" id="ARBA00039751"/>
    </source>
</evidence>
<keyword evidence="4" id="KW-0274">FAD</keyword>
<dbReference type="Gene3D" id="3.30.9.10">
    <property type="entry name" value="D-Amino Acid Oxidase, subunit A, domain 2"/>
    <property type="match status" value="1"/>
</dbReference>
<dbReference type="EMBL" id="CP049871">
    <property type="protein sequence ID" value="QIL01809.1"/>
    <property type="molecule type" value="Genomic_DNA"/>
</dbReference>
<dbReference type="AlphaFoldDB" id="A0A6G7ZLL4"/>
<organism evidence="10 11">
    <name type="scientific">Sphingomonas sinipercae</name>
    <dbReference type="NCBI Taxonomy" id="2714944"/>
    <lineage>
        <taxon>Bacteria</taxon>
        <taxon>Pseudomonadati</taxon>
        <taxon>Pseudomonadota</taxon>
        <taxon>Alphaproteobacteria</taxon>
        <taxon>Sphingomonadales</taxon>
        <taxon>Sphingomonadaceae</taxon>
        <taxon>Sphingomonas</taxon>
    </lineage>
</organism>
<comment type="cofactor">
    <cofactor evidence="1">
        <name>FAD</name>
        <dbReference type="ChEBI" id="CHEBI:57692"/>
    </cofactor>
</comment>
<dbReference type="PANTHER" id="PTHR11530:SF11">
    <property type="entry name" value="D-ASPARTATE OXIDASE"/>
    <property type="match status" value="1"/>
</dbReference>
<comment type="similarity">
    <text evidence="2">Belongs to the DAMOX/DASOX family.</text>
</comment>
<dbReference type="Pfam" id="PF01266">
    <property type="entry name" value="DAO"/>
    <property type="match status" value="2"/>
</dbReference>
<dbReference type="GO" id="GO:0003884">
    <property type="term" value="F:D-amino-acid oxidase activity"/>
    <property type="evidence" value="ECO:0007669"/>
    <property type="project" value="UniProtKB-EC"/>
</dbReference>
<keyword evidence="5" id="KW-0560">Oxidoreductase</keyword>
<reference evidence="10 11" key="1">
    <citation type="submission" date="2020-03" db="EMBL/GenBank/DDBJ databases">
        <title>Sphingomonas sp. nov., isolated from fish.</title>
        <authorList>
            <person name="Hyun D.-W."/>
            <person name="Bae J.-W."/>
        </authorList>
    </citation>
    <scope>NUCLEOTIDE SEQUENCE [LARGE SCALE GENOMIC DNA]</scope>
    <source>
        <strain evidence="10 11">HDW15C</strain>
    </source>
</reference>
<dbReference type="GO" id="GO:0019478">
    <property type="term" value="P:D-amino acid catabolic process"/>
    <property type="evidence" value="ECO:0007669"/>
    <property type="project" value="TreeGrafter"/>
</dbReference>
<evidence type="ECO:0000256" key="6">
    <source>
        <dbReference type="ARBA" id="ARBA00039101"/>
    </source>
</evidence>
<dbReference type="GO" id="GO:0071949">
    <property type="term" value="F:FAD binding"/>
    <property type="evidence" value="ECO:0007669"/>
    <property type="project" value="InterPro"/>
</dbReference>
<evidence type="ECO:0000256" key="3">
    <source>
        <dbReference type="ARBA" id="ARBA00022630"/>
    </source>
</evidence>